<dbReference type="InterPro" id="IPR046496">
    <property type="entry name" value="DUF6589"/>
</dbReference>
<evidence type="ECO:0000259" key="2">
    <source>
        <dbReference type="Pfam" id="PF20231"/>
    </source>
</evidence>
<evidence type="ECO:0000313" key="4">
    <source>
        <dbReference type="Proteomes" id="UP001385951"/>
    </source>
</evidence>
<name>A0AAW0G1F8_9APHY</name>
<evidence type="ECO:0000313" key="3">
    <source>
        <dbReference type="EMBL" id="KAK7687036.1"/>
    </source>
</evidence>
<protein>
    <recommendedName>
        <fullName evidence="2">DUF6589 domain-containing protein</fullName>
    </recommendedName>
</protein>
<dbReference type="Pfam" id="PF20231">
    <property type="entry name" value="DUF6589"/>
    <property type="match status" value="1"/>
</dbReference>
<comment type="caution">
    <text evidence="3">The sequence shown here is derived from an EMBL/GenBank/DDBJ whole genome shotgun (WGS) entry which is preliminary data.</text>
</comment>
<dbReference type="AlphaFoldDB" id="A0AAW0G1F8"/>
<dbReference type="EMBL" id="JASBNA010000014">
    <property type="protein sequence ID" value="KAK7687036.1"/>
    <property type="molecule type" value="Genomic_DNA"/>
</dbReference>
<feature type="region of interest" description="Disordered" evidence="1">
    <location>
        <begin position="588"/>
        <end position="615"/>
    </location>
</feature>
<evidence type="ECO:0000256" key="1">
    <source>
        <dbReference type="SAM" id="MobiDB-lite"/>
    </source>
</evidence>
<gene>
    <name evidence="3" type="ORF">QCA50_009536</name>
</gene>
<organism evidence="3 4">
    <name type="scientific">Cerrena zonata</name>
    <dbReference type="NCBI Taxonomy" id="2478898"/>
    <lineage>
        <taxon>Eukaryota</taxon>
        <taxon>Fungi</taxon>
        <taxon>Dikarya</taxon>
        <taxon>Basidiomycota</taxon>
        <taxon>Agaricomycotina</taxon>
        <taxon>Agaricomycetes</taxon>
        <taxon>Polyporales</taxon>
        <taxon>Cerrenaceae</taxon>
        <taxon>Cerrena</taxon>
    </lineage>
</organism>
<accession>A0AAW0G1F8</accession>
<feature type="domain" description="DUF6589" evidence="2">
    <location>
        <begin position="27"/>
        <end position="480"/>
    </location>
</feature>
<keyword evidence="4" id="KW-1185">Reference proteome</keyword>
<reference evidence="3 4" key="1">
    <citation type="submission" date="2022-09" db="EMBL/GenBank/DDBJ databases">
        <authorList>
            <person name="Palmer J.M."/>
        </authorList>
    </citation>
    <scope>NUCLEOTIDE SEQUENCE [LARGE SCALE GENOMIC DNA]</scope>
    <source>
        <strain evidence="3 4">DSM 7382</strain>
    </source>
</reference>
<feature type="compositionally biased region" description="Acidic residues" evidence="1">
    <location>
        <begin position="604"/>
        <end position="615"/>
    </location>
</feature>
<proteinExistence type="predicted"/>
<dbReference type="Proteomes" id="UP001385951">
    <property type="component" value="Unassembled WGS sequence"/>
</dbReference>
<sequence>MTSAGLYHVKNPAQSFSPYPSIRTSQRCDWTTEKLVKLIDISHMRRIGILQWLQVLVNYVPALAYLKPEIARRFRSVEHGAILPLPRNERTLVHPLSTVAKNENITSEFRDALLDFFTQLGQHDQDFVNRLIFVAGDGLTYERLLQIKSYMKDQTNSLRRFDLIEPILETWHTGWTNLSQNFETHWGDSSHRDPSTLGHSATKINQKKPSNLKKVDYYPALYSAFLVLDARMLDCWRLLLGANDLFDHFLSLEVKKTVPSLVELERHAETLYQRYTTRSAYYSARAGPRNGQGIDLIPTGTPWSQVRPEASSKPVQPGKESAEQEAVVQFKGDMSLAQSMMLMHDLMLSREFAQSVAEGDPGRVYEALKRMCISFAGSSHSKYTFYTLETICNLELESSPELKSAYLRNMLVNPSGEQWMEGDLHLEHLNLELENSIAHKNGEWDDEHIRTVVAPNISHFTTLKNTFREGLGLAKRRTKHTAPHSRPEIKILLRTYRDEELHLFRTGRCYGDVDHDVDTFAKGYKALYEGKMSKFIVESTARLGGQERSRAETLEDFMERVVNIGDDDEDMDDTGLFASMRGSVRMDDDSSELIVNLPGSEPRYEDENEISDDDE</sequence>